<name>A0A7F5RE01_AGRPL</name>
<evidence type="ECO:0000256" key="4">
    <source>
        <dbReference type="ARBA" id="ARBA00023235"/>
    </source>
</evidence>
<evidence type="ECO:0000256" key="2">
    <source>
        <dbReference type="ARBA" id="ARBA00012787"/>
    </source>
</evidence>
<evidence type="ECO:0000259" key="8">
    <source>
        <dbReference type="Pfam" id="PF21237"/>
    </source>
</evidence>
<organism evidence="10 11">
    <name type="scientific">Agrilus planipennis</name>
    <name type="common">Emerald ash borer</name>
    <name type="synonym">Agrilus marcopoli</name>
    <dbReference type="NCBI Taxonomy" id="224129"/>
    <lineage>
        <taxon>Eukaryota</taxon>
        <taxon>Metazoa</taxon>
        <taxon>Ecdysozoa</taxon>
        <taxon>Arthropoda</taxon>
        <taxon>Hexapoda</taxon>
        <taxon>Insecta</taxon>
        <taxon>Pterygota</taxon>
        <taxon>Neoptera</taxon>
        <taxon>Endopterygota</taxon>
        <taxon>Coleoptera</taxon>
        <taxon>Polyphaga</taxon>
        <taxon>Elateriformia</taxon>
        <taxon>Buprestoidea</taxon>
        <taxon>Buprestidae</taxon>
        <taxon>Agrilinae</taxon>
        <taxon>Agrilus</taxon>
    </lineage>
</organism>
<dbReference type="GO" id="GO:0031119">
    <property type="term" value="P:tRNA pseudouridine synthesis"/>
    <property type="evidence" value="ECO:0007669"/>
    <property type="project" value="TreeGrafter"/>
</dbReference>
<dbReference type="EC" id="5.4.99.25" evidence="2"/>
<evidence type="ECO:0000256" key="6">
    <source>
        <dbReference type="ARBA" id="ARBA00079393"/>
    </source>
</evidence>
<dbReference type="Pfam" id="PF21238">
    <property type="entry name" value="Pus10_C"/>
    <property type="match status" value="1"/>
</dbReference>
<dbReference type="Proteomes" id="UP000192223">
    <property type="component" value="Unplaced"/>
</dbReference>
<sequence>MCEELKNQIIDHLLTIGCCKYCCLRYLNIRKEDSYLNIEQFMSDVKSSEETISIKRVRPNPCIACLGLLQDFVIDEIIQNVQLNTAAEYDSKTFTCSVSMPVNILLREHLVKIDLKRKFPDFYKDDTQETQLNKIWKVVIKNKLASKLNKTFQNSVICNFSVNIILDYEDEDQELKLLQKAAPNHFKTRTQQRKKYSGEIYTRKDILNLLSEIKDDNILKHCPVPPEVPLKWLKCKSIECKHNPIYFAGRYCKYSRELSQSPWIIDGVKTMETSVQEIIFNEIHKIFGIPLNNLKFTASGREDCDVRCLGRGRPFYIEINDPRVTEFSFEQFRTLEKAINLSKMIKVQDLQPTVREDLCQIKKGEETKTKQYIALCIVEGPVSDEKINILNQSAPLEIFQDTPIRVLHRRPLATRKKTIHEMKASRVPEKDNMFKLNVVTQAGTYIKEFVHGDFDRTVPNVCSLIGMEVDILALDVIAINLDWPKPINYENGT</sequence>
<dbReference type="PANTHER" id="PTHR21568">
    <property type="entry name" value="TRNA PSEUDOURIDINE SYNTHASE PUS10"/>
    <property type="match status" value="1"/>
</dbReference>
<feature type="domain" description="Pus10 N-terminal eukaryotes" evidence="8">
    <location>
        <begin position="62"/>
        <end position="240"/>
    </location>
</feature>
<dbReference type="InterPro" id="IPR048741">
    <property type="entry name" value="Pus10-like_C"/>
</dbReference>
<dbReference type="GO" id="GO:0160148">
    <property type="term" value="F:tRNA pseudouridine(55) synthase activity"/>
    <property type="evidence" value="ECO:0007669"/>
    <property type="project" value="UniProtKB-EC"/>
</dbReference>
<dbReference type="FunFam" id="3.30.70.2510:FF:000001">
    <property type="entry name" value="tRNA pseudouridine synthase Pus10"/>
    <property type="match status" value="1"/>
</dbReference>
<dbReference type="Gene3D" id="3.30.70.2510">
    <property type="match status" value="1"/>
</dbReference>
<dbReference type="AlphaFoldDB" id="A0A7F5RE01"/>
<evidence type="ECO:0000256" key="3">
    <source>
        <dbReference type="ARBA" id="ARBA00022694"/>
    </source>
</evidence>
<dbReference type="FunCoup" id="A0A7F5RE01">
    <property type="interactions" value="1901"/>
</dbReference>
<dbReference type="InParanoid" id="A0A7F5RE01"/>
<evidence type="ECO:0000256" key="7">
    <source>
        <dbReference type="ARBA" id="ARBA00083669"/>
    </source>
</evidence>
<dbReference type="GeneID" id="108742954"/>
<dbReference type="FunFam" id="3.30.70.3190:FF:000001">
    <property type="entry name" value="tRNA pseudouridine synthase Pus10"/>
    <property type="match status" value="1"/>
</dbReference>
<dbReference type="Pfam" id="PF21237">
    <property type="entry name" value="Pus10_N_euk"/>
    <property type="match status" value="1"/>
</dbReference>
<evidence type="ECO:0000256" key="1">
    <source>
        <dbReference type="ARBA" id="ARBA00009652"/>
    </source>
</evidence>
<reference evidence="11" key="1">
    <citation type="submission" date="2025-08" db="UniProtKB">
        <authorList>
            <consortium name="RefSeq"/>
        </authorList>
    </citation>
    <scope>IDENTIFICATION</scope>
    <source>
        <tissue evidence="11">Entire body</tissue>
    </source>
</reference>
<dbReference type="Gene3D" id="3.30.70.3190">
    <property type="match status" value="1"/>
</dbReference>
<evidence type="ECO:0000313" key="11">
    <source>
        <dbReference type="RefSeq" id="XP_025834214.1"/>
    </source>
</evidence>
<dbReference type="OrthoDB" id="271937at2759"/>
<dbReference type="KEGG" id="apln:108742954"/>
<dbReference type="SUPFAM" id="SSF55120">
    <property type="entry name" value="Pseudouridine synthase"/>
    <property type="match status" value="1"/>
</dbReference>
<keyword evidence="10" id="KW-1185">Reference proteome</keyword>
<dbReference type="InterPro" id="IPR048742">
    <property type="entry name" value="Pus10_N_euk"/>
</dbReference>
<dbReference type="CTD" id="150962"/>
<keyword evidence="4" id="KW-0413">Isomerase</keyword>
<comment type="similarity">
    <text evidence="1">Belongs to the pseudouridine synthase Pus10 family.</text>
</comment>
<evidence type="ECO:0000313" key="10">
    <source>
        <dbReference type="Proteomes" id="UP000192223"/>
    </source>
</evidence>
<dbReference type="InterPro" id="IPR039894">
    <property type="entry name" value="Pus10-like"/>
</dbReference>
<dbReference type="PANTHER" id="PTHR21568:SF0">
    <property type="entry name" value="TRNA PSEUDOURIDINE SYNTHASE PUS10"/>
    <property type="match status" value="1"/>
</dbReference>
<protein>
    <recommendedName>
        <fullName evidence="2">tRNA pseudouridine(55) synthase</fullName>
        <ecNumber evidence="2">5.4.99.25</ecNumber>
    </recommendedName>
    <alternativeName>
        <fullName evidence="7">tRNA pseudouridine 55 synthase</fullName>
    </alternativeName>
    <alternativeName>
        <fullName evidence="5">tRNA pseudouridylate synthase</fullName>
    </alternativeName>
    <alternativeName>
        <fullName evidence="6">tRNA-uridine isomerase</fullName>
    </alternativeName>
</protein>
<feature type="domain" description="Pus10-like C-terminal" evidence="9">
    <location>
        <begin position="246"/>
        <end position="479"/>
    </location>
</feature>
<dbReference type="InterPro" id="IPR020103">
    <property type="entry name" value="PsdUridine_synth_cat_dom_sf"/>
</dbReference>
<dbReference type="GO" id="GO:0003723">
    <property type="term" value="F:RNA binding"/>
    <property type="evidence" value="ECO:0007669"/>
    <property type="project" value="InterPro"/>
</dbReference>
<evidence type="ECO:0000256" key="5">
    <source>
        <dbReference type="ARBA" id="ARBA00075270"/>
    </source>
</evidence>
<keyword evidence="3" id="KW-0819">tRNA processing</keyword>
<evidence type="ECO:0000259" key="9">
    <source>
        <dbReference type="Pfam" id="PF21238"/>
    </source>
</evidence>
<accession>A0A7F5RE01</accession>
<proteinExistence type="inferred from homology"/>
<dbReference type="RefSeq" id="XP_025834214.1">
    <property type="nucleotide sequence ID" value="XM_025978429.1"/>
</dbReference>
<gene>
    <name evidence="11" type="primary">LOC108742954</name>
</gene>